<dbReference type="InterPro" id="IPR006597">
    <property type="entry name" value="Sel1-like"/>
</dbReference>
<dbReference type="Pfam" id="PF08238">
    <property type="entry name" value="Sel1"/>
    <property type="match status" value="2"/>
</dbReference>
<keyword evidence="3" id="KW-1185">Reference proteome</keyword>
<evidence type="ECO:0000313" key="2">
    <source>
        <dbReference type="EMBL" id="MBV5097536.1"/>
    </source>
</evidence>
<dbReference type="PANTHER" id="PTHR11102">
    <property type="entry name" value="SEL-1-LIKE PROTEIN"/>
    <property type="match status" value="1"/>
</dbReference>
<dbReference type="InterPro" id="IPR045653">
    <property type="entry name" value="DUF6396"/>
</dbReference>
<feature type="domain" description="DUF6396" evidence="1">
    <location>
        <begin position="216"/>
        <end position="290"/>
    </location>
</feature>
<reference evidence="2 3" key="1">
    <citation type="submission" date="2021-03" db="EMBL/GenBank/DDBJ databases">
        <title>Tenobrionicola molitorae gen. nov., sp. nov. and Tenobrionicola larvae sp. nov., isolated from larvae of the mealworm Tenobrio molitor L., a proposal to transfer Erwinia teleogrylli Liu et al. 2016 to a new genus Entomohabitans as Entomohabitans teleogrylli comb. nov.</title>
        <authorList>
            <person name="Lee S.D."/>
            <person name="Yang H.L."/>
            <person name="Kim I.S."/>
        </authorList>
    </citation>
    <scope>NUCLEOTIDE SEQUENCE [LARGE SCALE GENOMIC DNA]</scope>
    <source>
        <strain evidence="2 3">YMB-R21</strain>
    </source>
</reference>
<dbReference type="Pfam" id="PF19933">
    <property type="entry name" value="DUF6396"/>
    <property type="match status" value="1"/>
</dbReference>
<dbReference type="InterPro" id="IPR011990">
    <property type="entry name" value="TPR-like_helical_dom_sf"/>
</dbReference>
<name>A0A949Q644_9ENTR</name>
<gene>
    <name evidence="2" type="ORF">JZ788_17875</name>
</gene>
<dbReference type="SUPFAM" id="SSF81901">
    <property type="entry name" value="HCP-like"/>
    <property type="match status" value="1"/>
</dbReference>
<sequence length="292" mass="33086">MASAFLEENLQFTFVNEADNHPPLDPEADGWFKQARVLEKATGPKDYEAIGSLYRKAIARDHYKAMRNLQNLLMDGLVKPLPGKTAPEEAVGIVERMIKLNIPAGYYAMGYYLEMGYGVEQDRSASIAYFRKSADLGSPEGQYKIGQIFLSQLLPELGDNPAYRPDIGKKMLDCSVKQGFGESGYQLALHFYIVDKDYPSAVKYFQLAVRNGSLLSARQLKSSFNAPLITDKTNYLALEKDPERVRRYELIQKELRYHPEARFPDIDKIVPLPPAELPAWDGTFEYNKAIQE</sequence>
<dbReference type="Gene3D" id="1.25.40.10">
    <property type="entry name" value="Tetratricopeptide repeat domain"/>
    <property type="match status" value="1"/>
</dbReference>
<proteinExistence type="predicted"/>
<comment type="caution">
    <text evidence="2">The sequence shown here is derived from an EMBL/GenBank/DDBJ whole genome shotgun (WGS) entry which is preliminary data.</text>
</comment>
<evidence type="ECO:0000313" key="3">
    <source>
        <dbReference type="Proteomes" id="UP000746420"/>
    </source>
</evidence>
<dbReference type="SMART" id="SM00671">
    <property type="entry name" value="SEL1"/>
    <property type="match status" value="2"/>
</dbReference>
<dbReference type="PANTHER" id="PTHR11102:SF160">
    <property type="entry name" value="ERAD-ASSOCIATED E3 UBIQUITIN-PROTEIN LIGASE COMPONENT HRD3"/>
    <property type="match status" value="1"/>
</dbReference>
<protein>
    <submittedName>
        <fullName evidence="2">Sel1 repeat family protein</fullName>
    </submittedName>
</protein>
<organism evidence="2 3">
    <name type="scientific">Tenebrionicola larvae</name>
    <dbReference type="NCBI Taxonomy" id="2815733"/>
    <lineage>
        <taxon>Bacteria</taxon>
        <taxon>Pseudomonadati</taxon>
        <taxon>Pseudomonadota</taxon>
        <taxon>Gammaproteobacteria</taxon>
        <taxon>Enterobacterales</taxon>
        <taxon>Enterobacteriaceae</taxon>
        <taxon>Tenebrionibacter/Tenebrionicola group</taxon>
        <taxon>Tenebrionicola</taxon>
    </lineage>
</organism>
<evidence type="ECO:0000259" key="1">
    <source>
        <dbReference type="Pfam" id="PF19933"/>
    </source>
</evidence>
<dbReference type="InterPro" id="IPR050767">
    <property type="entry name" value="Sel1_AlgK"/>
</dbReference>
<accession>A0A949Q644</accession>
<dbReference type="AlphaFoldDB" id="A0A949Q644"/>
<dbReference type="EMBL" id="JAGFEW010000061">
    <property type="protein sequence ID" value="MBV5097536.1"/>
    <property type="molecule type" value="Genomic_DNA"/>
</dbReference>
<dbReference type="Proteomes" id="UP000746420">
    <property type="component" value="Unassembled WGS sequence"/>
</dbReference>